<proteinExistence type="predicted"/>
<sequence length="267" mass="28620">MSRFNDKVVIITGSSSGIGRAAALRYAAEGASLTIHGQSGKKLESLKSELLNSGVSESRILVVQGAIEEELTQDSLIQGTFQKFGKIDVLVNNAGIWLKSGENPNSVESLKHILDVNVVSLYRLCEIAVPYLEKTKGNIVNISSSLSKVVQPIKIPYTISKAAVDHLTHSFAAILASKGIRVNSVNPGLVDTEFHSRSGIDEDIAKNRINQYASQSIPLQRPSTPEEQADLILYVSSSTTTYMTGANIFNDGGVGIQPPGIPLTNNS</sequence>
<reference evidence="2" key="1">
    <citation type="submission" date="2022-11" db="UniProtKB">
        <authorList>
            <consortium name="WormBaseParasite"/>
        </authorList>
    </citation>
    <scope>IDENTIFICATION</scope>
</reference>
<evidence type="ECO:0000313" key="1">
    <source>
        <dbReference type="Proteomes" id="UP000887580"/>
    </source>
</evidence>
<dbReference type="WBParaSite" id="PS1159_v2.g12081.t1">
    <property type="protein sequence ID" value="PS1159_v2.g12081.t1"/>
    <property type="gene ID" value="PS1159_v2.g12081"/>
</dbReference>
<organism evidence="1 2">
    <name type="scientific">Panagrolaimus sp. PS1159</name>
    <dbReference type="NCBI Taxonomy" id="55785"/>
    <lineage>
        <taxon>Eukaryota</taxon>
        <taxon>Metazoa</taxon>
        <taxon>Ecdysozoa</taxon>
        <taxon>Nematoda</taxon>
        <taxon>Chromadorea</taxon>
        <taxon>Rhabditida</taxon>
        <taxon>Tylenchina</taxon>
        <taxon>Panagrolaimomorpha</taxon>
        <taxon>Panagrolaimoidea</taxon>
        <taxon>Panagrolaimidae</taxon>
        <taxon>Panagrolaimus</taxon>
    </lineage>
</organism>
<evidence type="ECO:0000313" key="2">
    <source>
        <dbReference type="WBParaSite" id="PS1159_v2.g12081.t1"/>
    </source>
</evidence>
<name>A0AC35F157_9BILA</name>
<accession>A0AC35F157</accession>
<dbReference type="Proteomes" id="UP000887580">
    <property type="component" value="Unplaced"/>
</dbReference>
<protein>
    <submittedName>
        <fullName evidence="2">Uncharacterized protein</fullName>
    </submittedName>
</protein>